<evidence type="ECO:0000256" key="5">
    <source>
        <dbReference type="ARBA" id="ARBA00022692"/>
    </source>
</evidence>
<feature type="transmembrane region" description="Helical" evidence="8">
    <location>
        <begin position="257"/>
        <end position="277"/>
    </location>
</feature>
<name>A0ABQ1U063_9BACT</name>
<feature type="transmembrane region" description="Helical" evidence="8">
    <location>
        <begin position="134"/>
        <end position="150"/>
    </location>
</feature>
<evidence type="ECO:0000256" key="1">
    <source>
        <dbReference type="ARBA" id="ARBA00004651"/>
    </source>
</evidence>
<gene>
    <name evidence="10" type="ORF">GCM10011383_19180</name>
</gene>
<proteinExistence type="predicted"/>
<reference evidence="11" key="1">
    <citation type="journal article" date="2019" name="Int. J. Syst. Evol. Microbiol.">
        <title>The Global Catalogue of Microorganisms (GCM) 10K type strain sequencing project: providing services to taxonomists for standard genome sequencing and annotation.</title>
        <authorList>
            <consortium name="The Broad Institute Genomics Platform"/>
            <consortium name="The Broad Institute Genome Sequencing Center for Infectious Disease"/>
            <person name="Wu L."/>
            <person name="Ma J."/>
        </authorList>
    </citation>
    <scope>NUCLEOTIDE SEQUENCE [LARGE SCALE GENOMIC DNA]</scope>
    <source>
        <strain evidence="11">CGMCC 1.15197</strain>
    </source>
</reference>
<feature type="transmembrane region" description="Helical" evidence="8">
    <location>
        <begin position="210"/>
        <end position="231"/>
    </location>
</feature>
<keyword evidence="11" id="KW-1185">Reference proteome</keyword>
<feature type="domain" description="Glycosyltransferase RgtA/B/C/D-like" evidence="9">
    <location>
        <begin position="51"/>
        <end position="220"/>
    </location>
</feature>
<evidence type="ECO:0000256" key="8">
    <source>
        <dbReference type="SAM" id="Phobius"/>
    </source>
</evidence>
<evidence type="ECO:0000259" key="9">
    <source>
        <dbReference type="Pfam" id="PF13231"/>
    </source>
</evidence>
<comment type="caution">
    <text evidence="10">The sequence shown here is derived from an EMBL/GenBank/DDBJ whole genome shotgun (WGS) entry which is preliminary data.</text>
</comment>
<feature type="transmembrane region" description="Helical" evidence="8">
    <location>
        <begin position="111"/>
        <end position="128"/>
    </location>
</feature>
<feature type="transmembrane region" description="Helical" evidence="8">
    <location>
        <begin position="409"/>
        <end position="430"/>
    </location>
</feature>
<protein>
    <submittedName>
        <fullName evidence="10">Glycosyl transferase</fullName>
    </submittedName>
</protein>
<dbReference type="PANTHER" id="PTHR33908">
    <property type="entry name" value="MANNOSYLTRANSFERASE YKCB-RELATED"/>
    <property type="match status" value="1"/>
</dbReference>
<evidence type="ECO:0000256" key="3">
    <source>
        <dbReference type="ARBA" id="ARBA00022676"/>
    </source>
</evidence>
<accession>A0ABQ1U063</accession>
<feature type="transmembrane region" description="Helical" evidence="8">
    <location>
        <begin position="73"/>
        <end position="91"/>
    </location>
</feature>
<dbReference type="PANTHER" id="PTHR33908:SF3">
    <property type="entry name" value="UNDECAPRENYL PHOSPHATE-ALPHA-4-AMINO-4-DEOXY-L-ARABINOSE ARABINOSYL TRANSFERASE"/>
    <property type="match status" value="1"/>
</dbReference>
<feature type="transmembrane region" description="Helical" evidence="8">
    <location>
        <begin position="354"/>
        <end position="375"/>
    </location>
</feature>
<dbReference type="EMBL" id="BMHT01000003">
    <property type="protein sequence ID" value="GGF08189.1"/>
    <property type="molecule type" value="Genomic_DNA"/>
</dbReference>
<evidence type="ECO:0000256" key="2">
    <source>
        <dbReference type="ARBA" id="ARBA00022475"/>
    </source>
</evidence>
<evidence type="ECO:0000256" key="6">
    <source>
        <dbReference type="ARBA" id="ARBA00022989"/>
    </source>
</evidence>
<keyword evidence="4 10" id="KW-0808">Transferase</keyword>
<keyword evidence="5 8" id="KW-0812">Transmembrane</keyword>
<dbReference type="InterPro" id="IPR038731">
    <property type="entry name" value="RgtA/B/C-like"/>
</dbReference>
<sequence length="539" mass="59170">MLVVCGFSFFVHGSAPEVSLMESRNFVAAREMVAGGSWLIPTMNHELRLAKPPLPTWAVAAVQLVSSPTENLGILRLPAALMATLLVLFFWGLVKELVANRAAELDAPGRTAWLSALVLASSLLVITTGREGQWDIFANSFLVGALWLLVRGWRSAGSAYASFVGAGLLLGLSILSKGPVALYGGLLPFLGCYASRLNEERAGLPSHKRGALLAALVALAVGGAWPLYILYHVQPAALAVAQTEVTAWRERHVQPLWYYWNFFAFSGVWVVAALAGLAAPYARRRLTPFLPYVFVLGWLVFSLVLLSLVPEKKERYMLPLLPPLALLATGALRYWETAFARQQATHTDRRLLRFWAGVFTLACLAAPAAMIGARLPGFGPTTLRFGATVVVCGGLTLLAIRGGWQQRPAVLMLGSFTLLATLITVLLPAYPHWEARHGEPGLRRLRDARHQPAIQGLPWYSLKELHVKQVWAAGRAVPLLPKMAAAWKLPAALFADTSDITGAPALKRRRVRIERVDSFFLGRERKNGKWFIFLLKPKR</sequence>
<keyword evidence="7 8" id="KW-0472">Membrane</keyword>
<feature type="transmembrane region" description="Helical" evidence="8">
    <location>
        <begin position="289"/>
        <end position="310"/>
    </location>
</feature>
<evidence type="ECO:0000256" key="4">
    <source>
        <dbReference type="ARBA" id="ARBA00022679"/>
    </source>
</evidence>
<keyword evidence="3" id="KW-0328">Glycosyltransferase</keyword>
<comment type="subcellular location">
    <subcellularLocation>
        <location evidence="1">Cell membrane</location>
        <topology evidence="1">Multi-pass membrane protein</topology>
    </subcellularLocation>
</comment>
<feature type="transmembrane region" description="Helical" evidence="8">
    <location>
        <begin position="157"/>
        <end position="175"/>
    </location>
</feature>
<evidence type="ECO:0000313" key="10">
    <source>
        <dbReference type="EMBL" id="GGF08189.1"/>
    </source>
</evidence>
<dbReference type="InterPro" id="IPR050297">
    <property type="entry name" value="LipidA_mod_glycosyltrf_83"/>
</dbReference>
<keyword evidence="2" id="KW-1003">Cell membrane</keyword>
<dbReference type="GO" id="GO:0016740">
    <property type="term" value="F:transferase activity"/>
    <property type="evidence" value="ECO:0007669"/>
    <property type="project" value="UniProtKB-KW"/>
</dbReference>
<organism evidence="10 11">
    <name type="scientific">Hymenobacter cavernae</name>
    <dbReference type="NCBI Taxonomy" id="2044852"/>
    <lineage>
        <taxon>Bacteria</taxon>
        <taxon>Pseudomonadati</taxon>
        <taxon>Bacteroidota</taxon>
        <taxon>Cytophagia</taxon>
        <taxon>Cytophagales</taxon>
        <taxon>Hymenobacteraceae</taxon>
        <taxon>Hymenobacter</taxon>
    </lineage>
</organism>
<evidence type="ECO:0000313" key="11">
    <source>
        <dbReference type="Proteomes" id="UP000632273"/>
    </source>
</evidence>
<evidence type="ECO:0000256" key="7">
    <source>
        <dbReference type="ARBA" id="ARBA00023136"/>
    </source>
</evidence>
<dbReference type="Pfam" id="PF13231">
    <property type="entry name" value="PMT_2"/>
    <property type="match status" value="1"/>
</dbReference>
<dbReference type="Proteomes" id="UP000632273">
    <property type="component" value="Unassembled WGS sequence"/>
</dbReference>
<keyword evidence="6 8" id="KW-1133">Transmembrane helix</keyword>
<feature type="transmembrane region" description="Helical" evidence="8">
    <location>
        <begin position="381"/>
        <end position="400"/>
    </location>
</feature>